<protein>
    <submittedName>
        <fullName evidence="1">Uncharacterized protein</fullName>
    </submittedName>
</protein>
<evidence type="ECO:0000313" key="1">
    <source>
        <dbReference type="EMBL" id="GHO93166.1"/>
    </source>
</evidence>
<dbReference type="EMBL" id="BNJK01000001">
    <property type="protein sequence ID" value="GHO93166.1"/>
    <property type="molecule type" value="Genomic_DNA"/>
</dbReference>
<dbReference type="RefSeq" id="WP_220203963.1">
    <property type="nucleotide sequence ID" value="NZ_BNJK01000001.1"/>
</dbReference>
<sequence>MASEQNNNSEAPETSFRPLTRTERRNLWLQTYGKQDMALQLWVRLAEQQNQEFEVMFQMHGLLVFGQLVSTQTYAQFHIDIYENMYRQEAPETADFLREYYSALVPPPEQPEIGPEGLPILYQYVHLRDTTILNAGHRTKLPYWRGKISEIDAFVLGATPGE</sequence>
<name>A0A8J3IMW1_9CHLR</name>
<reference evidence="1" key="1">
    <citation type="submission" date="2020-10" db="EMBL/GenBank/DDBJ databases">
        <title>Taxonomic study of unclassified bacteria belonging to the class Ktedonobacteria.</title>
        <authorList>
            <person name="Yabe S."/>
            <person name="Wang C.M."/>
            <person name="Zheng Y."/>
            <person name="Sakai Y."/>
            <person name="Cavaletti L."/>
            <person name="Monciardini P."/>
            <person name="Donadio S."/>
        </authorList>
    </citation>
    <scope>NUCLEOTIDE SEQUENCE</scope>
    <source>
        <strain evidence="1">ID150040</strain>
    </source>
</reference>
<accession>A0A8J3IMW1</accession>
<comment type="caution">
    <text evidence="1">The sequence shown here is derived from an EMBL/GenBank/DDBJ whole genome shotgun (WGS) entry which is preliminary data.</text>
</comment>
<proteinExistence type="predicted"/>
<gene>
    <name evidence="1" type="ORF">KSF_032140</name>
</gene>
<organism evidence="1 2">
    <name type="scientific">Reticulibacter mediterranei</name>
    <dbReference type="NCBI Taxonomy" id="2778369"/>
    <lineage>
        <taxon>Bacteria</taxon>
        <taxon>Bacillati</taxon>
        <taxon>Chloroflexota</taxon>
        <taxon>Ktedonobacteria</taxon>
        <taxon>Ktedonobacterales</taxon>
        <taxon>Reticulibacteraceae</taxon>
        <taxon>Reticulibacter</taxon>
    </lineage>
</organism>
<dbReference type="AlphaFoldDB" id="A0A8J3IMW1"/>
<dbReference type="Proteomes" id="UP000597444">
    <property type="component" value="Unassembled WGS sequence"/>
</dbReference>
<evidence type="ECO:0000313" key="2">
    <source>
        <dbReference type="Proteomes" id="UP000597444"/>
    </source>
</evidence>
<keyword evidence="2" id="KW-1185">Reference proteome</keyword>